<feature type="compositionally biased region" description="Basic and acidic residues" evidence="1">
    <location>
        <begin position="10"/>
        <end position="23"/>
    </location>
</feature>
<comment type="caution">
    <text evidence="2">The sequence shown here is derived from an EMBL/GenBank/DDBJ whole genome shotgun (WGS) entry which is preliminary data.</text>
</comment>
<protein>
    <submittedName>
        <fullName evidence="2">Uncharacterized protein</fullName>
    </submittedName>
</protein>
<name>A0A6A4RW92_SCOMX</name>
<organism evidence="2 3">
    <name type="scientific">Scophthalmus maximus</name>
    <name type="common">Turbot</name>
    <name type="synonym">Psetta maxima</name>
    <dbReference type="NCBI Taxonomy" id="52904"/>
    <lineage>
        <taxon>Eukaryota</taxon>
        <taxon>Metazoa</taxon>
        <taxon>Chordata</taxon>
        <taxon>Craniata</taxon>
        <taxon>Vertebrata</taxon>
        <taxon>Euteleostomi</taxon>
        <taxon>Actinopterygii</taxon>
        <taxon>Neopterygii</taxon>
        <taxon>Teleostei</taxon>
        <taxon>Neoteleostei</taxon>
        <taxon>Acanthomorphata</taxon>
        <taxon>Carangaria</taxon>
        <taxon>Pleuronectiformes</taxon>
        <taxon>Pleuronectoidei</taxon>
        <taxon>Scophthalmidae</taxon>
        <taxon>Scophthalmus</taxon>
    </lineage>
</organism>
<dbReference type="Proteomes" id="UP000438429">
    <property type="component" value="Unassembled WGS sequence"/>
</dbReference>
<evidence type="ECO:0000313" key="2">
    <source>
        <dbReference type="EMBL" id="KAF0026323.1"/>
    </source>
</evidence>
<sequence>MKIVLIVSRTNEERSPELERDDATITSQRKKGFESGPTDAGAVEQLLPSLCEANVSSRRCRAAPSTLLLPAHIKTLSDETSQQFVAAVRGATMQLLSINTTTDVRLSGSLFK</sequence>
<feature type="region of interest" description="Disordered" evidence="1">
    <location>
        <begin position="9"/>
        <end position="40"/>
    </location>
</feature>
<accession>A0A6A4RW92</accession>
<proteinExistence type="predicted"/>
<dbReference type="AlphaFoldDB" id="A0A6A4RW92"/>
<evidence type="ECO:0000256" key="1">
    <source>
        <dbReference type="SAM" id="MobiDB-lite"/>
    </source>
</evidence>
<evidence type="ECO:0000313" key="3">
    <source>
        <dbReference type="Proteomes" id="UP000438429"/>
    </source>
</evidence>
<dbReference type="EMBL" id="VEVO01000019">
    <property type="protein sequence ID" value="KAF0026323.1"/>
    <property type="molecule type" value="Genomic_DNA"/>
</dbReference>
<reference evidence="2 3" key="1">
    <citation type="submission" date="2019-06" db="EMBL/GenBank/DDBJ databases">
        <title>Draft genomes of female and male turbot (Scophthalmus maximus).</title>
        <authorList>
            <person name="Xu H."/>
            <person name="Xu X.-W."/>
            <person name="Shao C."/>
            <person name="Chen S."/>
        </authorList>
    </citation>
    <scope>NUCLEOTIDE SEQUENCE [LARGE SCALE GENOMIC DNA]</scope>
    <source>
        <strain evidence="2">Ysfricsl-2016a</strain>
        <tissue evidence="2">Blood</tissue>
    </source>
</reference>
<gene>
    <name evidence="2" type="ORF">F2P81_021060</name>
</gene>